<evidence type="ECO:0000259" key="3">
    <source>
        <dbReference type="PROSITE" id="PS50110"/>
    </source>
</evidence>
<evidence type="ECO:0000256" key="1">
    <source>
        <dbReference type="ARBA" id="ARBA00022801"/>
    </source>
</evidence>
<keyword evidence="2" id="KW-0597">Phosphoprotein</keyword>
<name>A0A1J7BWF2_9ACTN</name>
<gene>
    <name evidence="4" type="ORF">BIV57_09450</name>
</gene>
<feature type="domain" description="Response regulatory" evidence="3">
    <location>
        <begin position="22"/>
        <end position="137"/>
    </location>
</feature>
<sequence length="411" mass="43254">MRHDTPGPGVGAAPAVPSAPLSLLLVEDDAGDAFLVEELLAEAGTDVRIRWAKSVREAARLLNPSVDCVLLDLGLPDSAGLDGLRRLIEAAPGTAVLVLTGMSDAHRGAAAVAAGAQDYLVKQEVDGSLLTRSIQYAVERKRADESQRRLVESELRGQENARLERGLLPTPLLEGSGLHFASRYRPGRSRALLGGDFYDAVRDADGTVHVMIGDVCGHGPDEAALGVLLRIAWRTLVLAGLTGRRLLRTLQQVLEHERDTEEIFATLCMVEIPAGAGSAGLHLAGHPAPVAIPRQGAPALLPADGAGPALGLLPGDGGDWPRIDVRLGEEWQLLLYTDGLIEGRVGRGSARLGEDGMIDLLGRQLAAGHAGQALIDRTLAEVERLNGDALTDDVAVLLLGRRPDGPVAGAR</sequence>
<dbReference type="OrthoDB" id="5181538at2"/>
<evidence type="ECO:0000313" key="5">
    <source>
        <dbReference type="Proteomes" id="UP000243342"/>
    </source>
</evidence>
<keyword evidence="1" id="KW-0378">Hydrolase</keyword>
<organism evidence="4 5">
    <name type="scientific">Mangrovactinospora gilvigrisea</name>
    <dbReference type="NCBI Taxonomy" id="1428644"/>
    <lineage>
        <taxon>Bacteria</taxon>
        <taxon>Bacillati</taxon>
        <taxon>Actinomycetota</taxon>
        <taxon>Actinomycetes</taxon>
        <taxon>Kitasatosporales</taxon>
        <taxon>Streptomycetaceae</taxon>
        <taxon>Mangrovactinospora</taxon>
    </lineage>
</organism>
<dbReference type="STRING" id="1428644.BIV57_09450"/>
<protein>
    <recommendedName>
        <fullName evidence="3">Response regulatory domain-containing protein</fullName>
    </recommendedName>
</protein>
<evidence type="ECO:0000313" key="4">
    <source>
        <dbReference type="EMBL" id="OIV37785.1"/>
    </source>
</evidence>
<dbReference type="EMBL" id="MLCF01000043">
    <property type="protein sequence ID" value="OIV37785.1"/>
    <property type="molecule type" value="Genomic_DNA"/>
</dbReference>
<dbReference type="SUPFAM" id="SSF52172">
    <property type="entry name" value="CheY-like"/>
    <property type="match status" value="1"/>
</dbReference>
<dbReference type="Proteomes" id="UP000243342">
    <property type="component" value="Unassembled WGS sequence"/>
</dbReference>
<dbReference type="Gene3D" id="3.40.50.2300">
    <property type="match status" value="1"/>
</dbReference>
<dbReference type="InterPro" id="IPR011006">
    <property type="entry name" value="CheY-like_superfamily"/>
</dbReference>
<dbReference type="AlphaFoldDB" id="A0A1J7BWF2"/>
<dbReference type="CDD" id="cd00156">
    <property type="entry name" value="REC"/>
    <property type="match status" value="1"/>
</dbReference>
<dbReference type="SMART" id="SM00448">
    <property type="entry name" value="REC"/>
    <property type="match status" value="1"/>
</dbReference>
<feature type="modified residue" description="4-aspartylphosphate" evidence="2">
    <location>
        <position position="72"/>
    </location>
</feature>
<comment type="caution">
    <text evidence="4">The sequence shown here is derived from an EMBL/GenBank/DDBJ whole genome shotgun (WGS) entry which is preliminary data.</text>
</comment>
<dbReference type="RefSeq" id="WP_071656283.1">
    <property type="nucleotide sequence ID" value="NZ_MLCF01000043.1"/>
</dbReference>
<dbReference type="GO" id="GO:0000160">
    <property type="term" value="P:phosphorelay signal transduction system"/>
    <property type="evidence" value="ECO:0007669"/>
    <property type="project" value="InterPro"/>
</dbReference>
<accession>A0A1J7BWF2</accession>
<dbReference type="InterPro" id="IPR001789">
    <property type="entry name" value="Sig_transdc_resp-reg_receiver"/>
</dbReference>
<dbReference type="InterPro" id="IPR036457">
    <property type="entry name" value="PPM-type-like_dom_sf"/>
</dbReference>
<proteinExistence type="predicted"/>
<dbReference type="Gene3D" id="3.60.40.10">
    <property type="entry name" value="PPM-type phosphatase domain"/>
    <property type="match status" value="1"/>
</dbReference>
<dbReference type="Pfam" id="PF07228">
    <property type="entry name" value="SpoIIE"/>
    <property type="match status" value="1"/>
</dbReference>
<dbReference type="GO" id="GO:0016791">
    <property type="term" value="F:phosphatase activity"/>
    <property type="evidence" value="ECO:0007669"/>
    <property type="project" value="TreeGrafter"/>
</dbReference>
<dbReference type="Pfam" id="PF00072">
    <property type="entry name" value="Response_reg"/>
    <property type="match status" value="1"/>
</dbReference>
<dbReference type="PANTHER" id="PTHR43156">
    <property type="entry name" value="STAGE II SPORULATION PROTEIN E-RELATED"/>
    <property type="match status" value="1"/>
</dbReference>
<dbReference type="SMART" id="SM00331">
    <property type="entry name" value="PP2C_SIG"/>
    <property type="match status" value="1"/>
</dbReference>
<evidence type="ECO:0000256" key="2">
    <source>
        <dbReference type="PROSITE-ProRule" id="PRU00169"/>
    </source>
</evidence>
<reference evidence="4 5" key="1">
    <citation type="submission" date="2016-10" db="EMBL/GenBank/DDBJ databases">
        <title>Genome sequence of Streptomyces gilvigriseus MUSC 26.</title>
        <authorList>
            <person name="Lee L.-H."/>
            <person name="Ser H.-L."/>
        </authorList>
    </citation>
    <scope>NUCLEOTIDE SEQUENCE [LARGE SCALE GENOMIC DNA]</scope>
    <source>
        <strain evidence="4 5">MUSC 26</strain>
    </source>
</reference>
<dbReference type="PANTHER" id="PTHR43156:SF2">
    <property type="entry name" value="STAGE II SPORULATION PROTEIN E"/>
    <property type="match status" value="1"/>
</dbReference>
<keyword evidence="5" id="KW-1185">Reference proteome</keyword>
<dbReference type="InterPro" id="IPR052016">
    <property type="entry name" value="Bact_Sigma-Reg"/>
</dbReference>
<dbReference type="InterPro" id="IPR001932">
    <property type="entry name" value="PPM-type_phosphatase-like_dom"/>
</dbReference>
<dbReference type="PROSITE" id="PS50110">
    <property type="entry name" value="RESPONSE_REGULATORY"/>
    <property type="match status" value="1"/>
</dbReference>